<dbReference type="Gene3D" id="3.40.50.1820">
    <property type="entry name" value="alpha/beta hydrolase"/>
    <property type="match status" value="1"/>
</dbReference>
<evidence type="ECO:0000256" key="1">
    <source>
        <dbReference type="SAM" id="MobiDB-lite"/>
    </source>
</evidence>
<dbReference type="Proteomes" id="UP001472978">
    <property type="component" value="Unassembled WGS sequence"/>
</dbReference>
<dbReference type="SUPFAM" id="SSF53474">
    <property type="entry name" value="alpha/beta-Hydrolases"/>
    <property type="match status" value="1"/>
</dbReference>
<evidence type="ECO:0000313" key="3">
    <source>
        <dbReference type="Proteomes" id="UP001472978"/>
    </source>
</evidence>
<dbReference type="InterPro" id="IPR024501">
    <property type="entry name" value="DUF3141"/>
</dbReference>
<proteinExistence type="predicted"/>
<accession>A0ABV1N8Y0</accession>
<protein>
    <submittedName>
        <fullName evidence="2">DUF3141 domain-containing protein</fullName>
    </submittedName>
</protein>
<evidence type="ECO:0000313" key="2">
    <source>
        <dbReference type="EMBL" id="MEQ6890145.1"/>
    </source>
</evidence>
<organism evidence="2 3">
    <name type="scientific">Halomonas pelophila</name>
    <dbReference type="NCBI Taxonomy" id="3151122"/>
    <lineage>
        <taxon>Bacteria</taxon>
        <taxon>Pseudomonadati</taxon>
        <taxon>Pseudomonadota</taxon>
        <taxon>Gammaproteobacteria</taxon>
        <taxon>Oceanospirillales</taxon>
        <taxon>Halomonadaceae</taxon>
        <taxon>Halomonas</taxon>
    </lineage>
</organism>
<reference evidence="2 3" key="1">
    <citation type="submission" date="2024-05" db="EMBL/GenBank/DDBJ databases">
        <title>Halomonas sp. CS7 16S ribosomal RNA gene Genome sequencing and assembly.</title>
        <authorList>
            <person name="Yook S."/>
        </authorList>
    </citation>
    <scope>NUCLEOTIDE SEQUENCE [LARGE SCALE GENOMIC DNA]</scope>
    <source>
        <strain evidence="2 3">CS7</strain>
    </source>
</reference>
<dbReference type="PANTHER" id="PTHR36837">
    <property type="entry name" value="POLY(3-HYDROXYALKANOATE) POLYMERASE SUBUNIT PHAC"/>
    <property type="match status" value="1"/>
</dbReference>
<comment type="caution">
    <text evidence="2">The sequence shown here is derived from an EMBL/GenBank/DDBJ whole genome shotgun (WGS) entry which is preliminary data.</text>
</comment>
<dbReference type="Pfam" id="PF11339">
    <property type="entry name" value="DUF3141"/>
    <property type="match status" value="1"/>
</dbReference>
<feature type="compositionally biased region" description="Low complexity" evidence="1">
    <location>
        <begin position="845"/>
        <end position="858"/>
    </location>
</feature>
<dbReference type="RefSeq" id="WP_349759633.1">
    <property type="nucleotide sequence ID" value="NZ_JBEGCI010000016.1"/>
</dbReference>
<dbReference type="InterPro" id="IPR029058">
    <property type="entry name" value="AB_hydrolase_fold"/>
</dbReference>
<dbReference type="EMBL" id="JBEGCI010000016">
    <property type="protein sequence ID" value="MEQ6890145.1"/>
    <property type="molecule type" value="Genomic_DNA"/>
</dbReference>
<sequence>MNPLIPTPAADALPFMDPFGFGRAACDYWRDTMERSVLFMDVMRRRGNQYLEHIEKTKPNVLGFDAEVLMDGRELARPVNYELLRIQPPLGVETDLQMRPFVVVDPRAGHGPGIGGFKPDSEIGVALRAGHPCYFIGFLPYPVPGQTVEDVVEAEVEFLRHIIARHPETSEKPMVVGNCQAGWQIMMAAALEPELFGPLLIAGSPLSYWAGERGGAPMRYTGGLAGGSWMTSLFSDLGAGLFDGAWLVQNFERLNPANTWWSKQYRLYAQVDTEADRYLEFERWWGGHVVLGGDEIQYIVDNLFVGNRLSTAQLVTSDGRRIDLRNVRSPVVVFCSRGDDITPPPQALGWVRDLYEGVDDIIANEQTIVYCVHDTTGHLGIFVSGSVSRKEHTEFTANMDYIDVLPPGLYETTVSNAAEREDAELIERDYLLEFTPRTIDELDREVQHRPEDDTRFAAVARISEINLGLYRSFVQPWVQAVATPESAKWMRRMHPNRLGYRLLSDRNPLMTAVPVLADQVRADRHPVHEDNVFRAVEGIVSDQVTRSLNAWRDLRDSASERFFLDLYGQPLLQAMVGLGGDAHVHRRRPGAEPEHRRFIERRREDVHRAITDGGSHEAVMRSVIHVLGGAPATDERNFKRLRASRAELEPGAELADFKHLVREQFFTLQQDHEAALEAIPSLLKGQTAAEIDAHLAHIEHVLAASGELSEHAAERFERIKALFHQAIDHAPEQEQEARRDAEASLVREAEAGELARREVEGLMEAMPVAETVPANVAPQAQGAEVQNVAAQDVEAQDVKTQDVKTQDVKTQDVEAQDVKTQDVEAQDVEEQDVKTQDVEAQDVQAQGIEAPEAAAPAAEPGPQPTAQPAGVKRKPASRAAPRRRTSRNSGKK</sequence>
<feature type="compositionally biased region" description="Basic residues" evidence="1">
    <location>
        <begin position="871"/>
        <end position="892"/>
    </location>
</feature>
<feature type="compositionally biased region" description="Basic and acidic residues" evidence="1">
    <location>
        <begin position="796"/>
        <end position="822"/>
    </location>
</feature>
<name>A0ABV1N8Y0_9GAMM</name>
<feature type="region of interest" description="Disordered" evidence="1">
    <location>
        <begin position="795"/>
        <end position="892"/>
    </location>
</feature>
<gene>
    <name evidence="2" type="ORF">ABE957_15850</name>
</gene>
<dbReference type="PANTHER" id="PTHR36837:SF2">
    <property type="entry name" value="POLY(3-HYDROXYALKANOATE) POLYMERASE SUBUNIT PHAC"/>
    <property type="match status" value="1"/>
</dbReference>
<keyword evidence="3" id="KW-1185">Reference proteome</keyword>
<dbReference type="InterPro" id="IPR051321">
    <property type="entry name" value="PHA/PHB_synthase"/>
</dbReference>